<dbReference type="FunFam" id="3.30.420.10:FF:000007">
    <property type="entry name" value="Interferon-stimulated exonuclease gene 20"/>
    <property type="match status" value="1"/>
</dbReference>
<evidence type="ECO:0000256" key="5">
    <source>
        <dbReference type="ARBA" id="ARBA00022722"/>
    </source>
</evidence>
<dbReference type="AlphaFoldDB" id="A0A8K0T062"/>
<comment type="function">
    <text evidence="9">Exoribonuclease involved in ribosome biosynthesis. Involved in the processing of ITS1, the internal transcribed spacer localized between the 18S and 5.8S rRNAs.</text>
</comment>
<feature type="compositionally biased region" description="Basic and acidic residues" evidence="10">
    <location>
        <begin position="299"/>
        <end position="310"/>
    </location>
</feature>
<dbReference type="InterPro" id="IPR036397">
    <property type="entry name" value="RNaseH_sf"/>
</dbReference>
<dbReference type="InterPro" id="IPR013520">
    <property type="entry name" value="Ribonucl_H"/>
</dbReference>
<dbReference type="InterPro" id="IPR047021">
    <property type="entry name" value="REXO1/3/4-like"/>
</dbReference>
<evidence type="ECO:0000313" key="13">
    <source>
        <dbReference type="Proteomes" id="UP000813444"/>
    </source>
</evidence>
<evidence type="ECO:0000313" key="12">
    <source>
        <dbReference type="EMBL" id="KAH7327848.1"/>
    </source>
</evidence>
<dbReference type="PANTHER" id="PTHR12801">
    <property type="entry name" value="RNA EXONUCLEASE REXO1 / RECO3 FAMILY MEMBER-RELATED"/>
    <property type="match status" value="1"/>
</dbReference>
<dbReference type="InterPro" id="IPR012337">
    <property type="entry name" value="RNaseH-like_sf"/>
</dbReference>
<dbReference type="GO" id="GO:0008408">
    <property type="term" value="F:3'-5' exonuclease activity"/>
    <property type="evidence" value="ECO:0007669"/>
    <property type="project" value="InterPro"/>
</dbReference>
<feature type="domain" description="Exonuclease" evidence="11">
    <location>
        <begin position="133"/>
        <end position="294"/>
    </location>
</feature>
<evidence type="ECO:0000256" key="1">
    <source>
        <dbReference type="ARBA" id="ARBA00004123"/>
    </source>
</evidence>
<evidence type="ECO:0000256" key="3">
    <source>
        <dbReference type="ARBA" id="ARBA00016937"/>
    </source>
</evidence>
<evidence type="ECO:0000256" key="8">
    <source>
        <dbReference type="ARBA" id="ARBA00023242"/>
    </source>
</evidence>
<dbReference type="GO" id="GO:0003676">
    <property type="term" value="F:nucleic acid binding"/>
    <property type="evidence" value="ECO:0007669"/>
    <property type="project" value="InterPro"/>
</dbReference>
<organism evidence="12 13">
    <name type="scientific">Stachybotrys elegans</name>
    <dbReference type="NCBI Taxonomy" id="80388"/>
    <lineage>
        <taxon>Eukaryota</taxon>
        <taxon>Fungi</taxon>
        <taxon>Dikarya</taxon>
        <taxon>Ascomycota</taxon>
        <taxon>Pezizomycotina</taxon>
        <taxon>Sordariomycetes</taxon>
        <taxon>Hypocreomycetidae</taxon>
        <taxon>Hypocreales</taxon>
        <taxon>Stachybotryaceae</taxon>
        <taxon>Stachybotrys</taxon>
    </lineage>
</organism>
<dbReference type="InterPro" id="IPR037431">
    <property type="entry name" value="REX4_DEDDh_dom"/>
</dbReference>
<feature type="region of interest" description="Disordered" evidence="10">
    <location>
        <begin position="299"/>
        <end position="321"/>
    </location>
</feature>
<feature type="compositionally biased region" description="Basic residues" evidence="10">
    <location>
        <begin position="311"/>
        <end position="321"/>
    </location>
</feature>
<keyword evidence="8" id="KW-0539">Nucleus</keyword>
<dbReference type="GO" id="GO:0005634">
    <property type="term" value="C:nucleus"/>
    <property type="evidence" value="ECO:0007669"/>
    <property type="project" value="UniProtKB-SubCell"/>
</dbReference>
<comment type="caution">
    <text evidence="12">The sequence shown here is derived from an EMBL/GenBank/DDBJ whole genome shotgun (WGS) entry which is preliminary data.</text>
</comment>
<protein>
    <recommendedName>
        <fullName evidence="3">RNA exonuclease 4</fullName>
    </recommendedName>
</protein>
<evidence type="ECO:0000256" key="2">
    <source>
        <dbReference type="ARBA" id="ARBA00010489"/>
    </source>
</evidence>
<proteinExistence type="inferred from homology"/>
<evidence type="ECO:0000256" key="4">
    <source>
        <dbReference type="ARBA" id="ARBA00022552"/>
    </source>
</evidence>
<dbReference type="GO" id="GO:0006364">
    <property type="term" value="P:rRNA processing"/>
    <property type="evidence" value="ECO:0007669"/>
    <property type="project" value="UniProtKB-KW"/>
</dbReference>
<keyword evidence="4" id="KW-0698">rRNA processing</keyword>
<evidence type="ECO:0000256" key="7">
    <source>
        <dbReference type="ARBA" id="ARBA00022839"/>
    </source>
</evidence>
<evidence type="ECO:0000256" key="9">
    <source>
        <dbReference type="ARBA" id="ARBA00025599"/>
    </source>
</evidence>
<keyword evidence="13" id="KW-1185">Reference proteome</keyword>
<gene>
    <name evidence="12" type="ORF">B0I35DRAFT_2542</name>
</gene>
<dbReference type="CDD" id="cd06144">
    <property type="entry name" value="REX4_like"/>
    <property type="match status" value="1"/>
</dbReference>
<keyword evidence="7" id="KW-0269">Exonuclease</keyword>
<keyword evidence="5" id="KW-0540">Nuclease</keyword>
<keyword evidence="6" id="KW-0378">Hydrolase</keyword>
<dbReference type="SMART" id="SM00479">
    <property type="entry name" value="EXOIII"/>
    <property type="match status" value="1"/>
</dbReference>
<name>A0A8K0T062_9HYPO</name>
<dbReference type="Pfam" id="PF00929">
    <property type="entry name" value="RNase_T"/>
    <property type="match status" value="1"/>
</dbReference>
<dbReference type="PANTHER" id="PTHR12801:SF45">
    <property type="entry name" value="RNA EXONUCLEASE 4"/>
    <property type="match status" value="1"/>
</dbReference>
<dbReference type="GO" id="GO:0000027">
    <property type="term" value="P:ribosomal large subunit assembly"/>
    <property type="evidence" value="ECO:0007669"/>
    <property type="project" value="TreeGrafter"/>
</dbReference>
<dbReference type="Gene3D" id="3.30.420.10">
    <property type="entry name" value="Ribonuclease H-like superfamily/Ribonuclease H"/>
    <property type="match status" value="1"/>
</dbReference>
<evidence type="ECO:0000256" key="10">
    <source>
        <dbReference type="SAM" id="MobiDB-lite"/>
    </source>
</evidence>
<dbReference type="EMBL" id="JAGPNK010000001">
    <property type="protein sequence ID" value="KAH7327848.1"/>
    <property type="molecule type" value="Genomic_DNA"/>
</dbReference>
<comment type="similarity">
    <text evidence="2">Belongs to the REXO4 family.</text>
</comment>
<dbReference type="Proteomes" id="UP000813444">
    <property type="component" value="Unassembled WGS sequence"/>
</dbReference>
<sequence length="321" mass="35569">MPIMAELSSNWKKLQAKLQADSPKTQSKKRKTDNPTQNPPKKIKRSQASTTAVVSSAAAVSDKKMGGVQSTEAGAKFIDSPSPSLALWADDHDISAEVLAEAYDLGAKNNSMLSAARKDRINHGLTEGIEVGKYIAIDCEMVGIGPGGHESSLARVSIVDFHGRQIYDSYVKQREPVTNWRTSVSGISRKEMRFARDFDEVQKQVDELIQGRILVGHDIKHDLTALQLSHPPRDIRDTSKHPGFKKYGYGRKPSLRVLAHEILSVDIQSGAHSSIEDARVTMLLFRRFKSSFDIDHANRYAQKPVKDAKQPGKKSKKSRKG</sequence>
<feature type="region of interest" description="Disordered" evidence="10">
    <location>
        <begin position="14"/>
        <end position="50"/>
    </location>
</feature>
<accession>A0A8K0T062</accession>
<reference evidence="12" key="1">
    <citation type="journal article" date="2021" name="Nat. Commun.">
        <title>Genetic determinants of endophytism in the Arabidopsis root mycobiome.</title>
        <authorList>
            <person name="Mesny F."/>
            <person name="Miyauchi S."/>
            <person name="Thiergart T."/>
            <person name="Pickel B."/>
            <person name="Atanasova L."/>
            <person name="Karlsson M."/>
            <person name="Huettel B."/>
            <person name="Barry K.W."/>
            <person name="Haridas S."/>
            <person name="Chen C."/>
            <person name="Bauer D."/>
            <person name="Andreopoulos W."/>
            <person name="Pangilinan J."/>
            <person name="LaButti K."/>
            <person name="Riley R."/>
            <person name="Lipzen A."/>
            <person name="Clum A."/>
            <person name="Drula E."/>
            <person name="Henrissat B."/>
            <person name="Kohler A."/>
            <person name="Grigoriev I.V."/>
            <person name="Martin F.M."/>
            <person name="Hacquard S."/>
        </authorList>
    </citation>
    <scope>NUCLEOTIDE SEQUENCE</scope>
    <source>
        <strain evidence="12">MPI-CAGE-CH-0235</strain>
    </source>
</reference>
<comment type="subcellular location">
    <subcellularLocation>
        <location evidence="1">Nucleus</location>
    </subcellularLocation>
</comment>
<evidence type="ECO:0000259" key="11">
    <source>
        <dbReference type="SMART" id="SM00479"/>
    </source>
</evidence>
<dbReference type="SUPFAM" id="SSF53098">
    <property type="entry name" value="Ribonuclease H-like"/>
    <property type="match status" value="1"/>
</dbReference>
<dbReference type="OrthoDB" id="8191639at2759"/>
<evidence type="ECO:0000256" key="6">
    <source>
        <dbReference type="ARBA" id="ARBA00022801"/>
    </source>
</evidence>